<organism evidence="1 2">
    <name type="scientific">Halomarina salina</name>
    <dbReference type="NCBI Taxonomy" id="1872699"/>
    <lineage>
        <taxon>Archaea</taxon>
        <taxon>Methanobacteriati</taxon>
        <taxon>Methanobacteriota</taxon>
        <taxon>Stenosarchaea group</taxon>
        <taxon>Halobacteria</taxon>
        <taxon>Halobacteriales</taxon>
        <taxon>Natronomonadaceae</taxon>
        <taxon>Halomarina</taxon>
    </lineage>
</organism>
<accession>A0ABD5RST1</accession>
<proteinExistence type="predicted"/>
<reference evidence="1 2" key="1">
    <citation type="journal article" date="2019" name="Int. J. Syst. Evol. Microbiol.">
        <title>The Global Catalogue of Microorganisms (GCM) 10K type strain sequencing project: providing services to taxonomists for standard genome sequencing and annotation.</title>
        <authorList>
            <consortium name="The Broad Institute Genomics Platform"/>
            <consortium name="The Broad Institute Genome Sequencing Center for Infectious Disease"/>
            <person name="Wu L."/>
            <person name="Ma J."/>
        </authorList>
    </citation>
    <scope>NUCLEOTIDE SEQUENCE [LARGE SCALE GENOMIC DNA]</scope>
    <source>
        <strain evidence="1 2">CGMCC 1.12543</strain>
    </source>
</reference>
<evidence type="ECO:0000313" key="2">
    <source>
        <dbReference type="Proteomes" id="UP001596099"/>
    </source>
</evidence>
<name>A0ABD5RST1_9EURY</name>
<keyword evidence="2" id="KW-1185">Reference proteome</keyword>
<comment type="caution">
    <text evidence="1">The sequence shown here is derived from an EMBL/GenBank/DDBJ whole genome shotgun (WGS) entry which is preliminary data.</text>
</comment>
<dbReference type="Proteomes" id="UP001596099">
    <property type="component" value="Unassembled WGS sequence"/>
</dbReference>
<dbReference type="AlphaFoldDB" id="A0ABD5RST1"/>
<dbReference type="InterPro" id="IPR043899">
    <property type="entry name" value="DUF5789"/>
</dbReference>
<evidence type="ECO:0000313" key="1">
    <source>
        <dbReference type="EMBL" id="MFC5973309.1"/>
    </source>
</evidence>
<protein>
    <submittedName>
        <fullName evidence="1">Uncharacterized protein</fullName>
    </submittedName>
</protein>
<gene>
    <name evidence="1" type="ORF">ACFPYI_18420</name>
</gene>
<sequence>MRARPPTDDLDDEPDTVAFGIAALDARLDRSDLSFPADAATIRESVGDVSVPFDASGGTMTVGEALDEVSTTQFDNEQAFLNALHPVFETAREKNRAGIVGRLRSFVPF</sequence>
<dbReference type="Pfam" id="PF19102">
    <property type="entry name" value="DUF5789"/>
    <property type="match status" value="1"/>
</dbReference>
<dbReference type="RefSeq" id="WP_247417706.1">
    <property type="nucleotide sequence ID" value="NZ_JALLGW010000001.1"/>
</dbReference>
<dbReference type="EMBL" id="JBHSQH010000001">
    <property type="protein sequence ID" value="MFC5973309.1"/>
    <property type="molecule type" value="Genomic_DNA"/>
</dbReference>